<keyword evidence="2" id="KW-0812">Transmembrane</keyword>
<reference evidence="3 4" key="2">
    <citation type="journal article" date="2012" name="Stand. Genomic Sci.">
        <title>Complete genome sequence of the facultatively anaerobic, appendaged bacterium Muricauda ruestringensis type strain (B1(T)).</title>
        <authorList>
            <person name="Huntemann M."/>
            <person name="Teshima H."/>
            <person name="Lapidus A."/>
            <person name="Nolan M."/>
            <person name="Lucas S."/>
            <person name="Hammon N."/>
            <person name="Deshpande S."/>
            <person name="Cheng J.F."/>
            <person name="Tapia R."/>
            <person name="Goodwin L.A."/>
            <person name="Pitluck S."/>
            <person name="Liolios K."/>
            <person name="Pagani I."/>
            <person name="Ivanova N."/>
            <person name="Mavromatis K."/>
            <person name="Mikhailova N."/>
            <person name="Pati A."/>
            <person name="Chen A."/>
            <person name="Palaniappan K."/>
            <person name="Land M."/>
            <person name="Hauser L."/>
            <person name="Pan C."/>
            <person name="Brambilla E.M."/>
            <person name="Rohde M."/>
            <person name="Spring S."/>
            <person name="Goker M."/>
            <person name="Detter J.C."/>
            <person name="Bristow J."/>
            <person name="Eisen J.A."/>
            <person name="Markowitz V."/>
            <person name="Hugenholtz P."/>
            <person name="Kyrpides N.C."/>
            <person name="Klenk H.P."/>
            <person name="Woyke T."/>
        </authorList>
    </citation>
    <scope>NUCLEOTIDE SEQUENCE [LARGE SCALE GENOMIC DNA]</scope>
    <source>
        <strain evidence="4">DSM 13258 / LMG 19739 / B1</strain>
    </source>
</reference>
<dbReference type="HOGENOM" id="CLU_1282028_0_0_10"/>
<dbReference type="InterPro" id="IPR011990">
    <property type="entry name" value="TPR-like_helical_dom_sf"/>
</dbReference>
<dbReference type="eggNOG" id="COG0457">
    <property type="taxonomic scope" value="Bacteria"/>
</dbReference>
<evidence type="ECO:0000313" key="3">
    <source>
        <dbReference type="EMBL" id="AEM72217.1"/>
    </source>
</evidence>
<evidence type="ECO:0000256" key="1">
    <source>
        <dbReference type="PROSITE-ProRule" id="PRU00339"/>
    </source>
</evidence>
<dbReference type="OrthoDB" id="935812at2"/>
<dbReference type="KEGG" id="mrs:Murru_3197"/>
<dbReference type="Pfam" id="PF13181">
    <property type="entry name" value="TPR_8"/>
    <property type="match status" value="1"/>
</dbReference>
<dbReference type="SMART" id="SM00028">
    <property type="entry name" value="TPR"/>
    <property type="match status" value="3"/>
</dbReference>
<dbReference type="STRING" id="886377.Murru_3197"/>
<dbReference type="SUPFAM" id="SSF48452">
    <property type="entry name" value="TPR-like"/>
    <property type="match status" value="1"/>
</dbReference>
<dbReference type="RefSeq" id="WP_014034496.1">
    <property type="nucleotide sequence ID" value="NC_015945.1"/>
</dbReference>
<evidence type="ECO:0000313" key="4">
    <source>
        <dbReference type="Proteomes" id="UP000008908"/>
    </source>
</evidence>
<dbReference type="InterPro" id="IPR019734">
    <property type="entry name" value="TPR_rpt"/>
</dbReference>
<keyword evidence="1" id="KW-0802">TPR repeat</keyword>
<dbReference type="Proteomes" id="UP000008908">
    <property type="component" value="Chromosome"/>
</dbReference>
<feature type="repeat" description="TPR" evidence="1">
    <location>
        <begin position="121"/>
        <end position="154"/>
    </location>
</feature>
<keyword evidence="2" id="KW-0472">Membrane</keyword>
<sequence>MKLFLKIIKILLATVFTVYIGLIAYQLVFQSKEKRFNIAGNMQGHGWSQTMFGILNWQHPDYAAAFFERLDALTPDVVDAPWGEDIDFLRGECYYGLGNYPKALEHFEQSVINQGADWVDVQAFVYQGLCHYEMGNYDDAIVSFENGLEQYETTCEAYFGLAKTYLQIGDTIKTKDYLKKAQETIEYKRKDPYKEYLNEIYQEDLDELKAVLENR</sequence>
<feature type="transmembrane region" description="Helical" evidence="2">
    <location>
        <begin position="7"/>
        <end position="28"/>
    </location>
</feature>
<organism evidence="3 4">
    <name type="scientific">Allomuricauda ruestringensis (strain DSM 13258 / CIP 107369 / LMG 19739 / B1)</name>
    <name type="common">Muricauda ruestringensis</name>
    <dbReference type="NCBI Taxonomy" id="886377"/>
    <lineage>
        <taxon>Bacteria</taxon>
        <taxon>Pseudomonadati</taxon>
        <taxon>Bacteroidota</taxon>
        <taxon>Flavobacteriia</taxon>
        <taxon>Flavobacteriales</taxon>
        <taxon>Flavobacteriaceae</taxon>
        <taxon>Flagellimonas</taxon>
    </lineage>
</organism>
<keyword evidence="4" id="KW-1185">Reference proteome</keyword>
<name>G2PLU8_ALLRU</name>
<dbReference type="Pfam" id="PF13174">
    <property type="entry name" value="TPR_6"/>
    <property type="match status" value="2"/>
</dbReference>
<accession>G2PLU8</accession>
<protein>
    <submittedName>
        <fullName evidence="3">Tetratricopeptide TPR_1 repeat-containing protein</fullName>
    </submittedName>
</protein>
<dbReference type="EMBL" id="CP002999">
    <property type="protein sequence ID" value="AEM72217.1"/>
    <property type="molecule type" value="Genomic_DNA"/>
</dbReference>
<dbReference type="PROSITE" id="PS50005">
    <property type="entry name" value="TPR"/>
    <property type="match status" value="1"/>
</dbReference>
<evidence type="ECO:0000256" key="2">
    <source>
        <dbReference type="SAM" id="Phobius"/>
    </source>
</evidence>
<gene>
    <name evidence="3" type="ordered locus">Murru_3197</name>
</gene>
<dbReference type="AlphaFoldDB" id="G2PLU8"/>
<keyword evidence="2" id="KW-1133">Transmembrane helix</keyword>
<proteinExistence type="predicted"/>
<dbReference type="Gene3D" id="1.25.40.10">
    <property type="entry name" value="Tetratricopeptide repeat domain"/>
    <property type="match status" value="1"/>
</dbReference>
<reference evidence="4" key="1">
    <citation type="submission" date="2011-08" db="EMBL/GenBank/DDBJ databases">
        <title>The complete genome of Muricauda ruestringensis DSM 13258.</title>
        <authorList>
            <person name="Lucas S."/>
            <person name="Han J."/>
            <person name="Lapidus A."/>
            <person name="Bruce D."/>
            <person name="Goodwin L."/>
            <person name="Pitluck S."/>
            <person name="Peters L."/>
            <person name="Kyrpides N."/>
            <person name="Mavromatis K."/>
            <person name="Ivanova N."/>
            <person name="Ovchinnikova G."/>
            <person name="Teshima H."/>
            <person name="Detter J.C."/>
            <person name="Tapia R."/>
            <person name="Han C."/>
            <person name="Land M."/>
            <person name="Hauser L."/>
            <person name="Markowitz V."/>
            <person name="Cheng J.-F."/>
            <person name="Hugenholtz P."/>
            <person name="Woyke T."/>
            <person name="Wu D."/>
            <person name="Spring S."/>
            <person name="Schroeder M."/>
            <person name="Brambilla E."/>
            <person name="Klenk H.-P."/>
            <person name="Eisen J.A."/>
        </authorList>
    </citation>
    <scope>NUCLEOTIDE SEQUENCE [LARGE SCALE GENOMIC DNA]</scope>
    <source>
        <strain evidence="4">DSM 13258 / LMG 19739 / B1</strain>
    </source>
</reference>